<dbReference type="EMBL" id="JAJTTC010000005">
    <property type="protein sequence ID" value="MCF0063771.1"/>
    <property type="molecule type" value="Genomic_DNA"/>
</dbReference>
<name>A0A9X1PRM5_9BACT</name>
<dbReference type="AlphaFoldDB" id="A0A9X1PRM5"/>
<evidence type="ECO:0000313" key="3">
    <source>
        <dbReference type="EMBL" id="MCF0063771.1"/>
    </source>
</evidence>
<dbReference type="GO" id="GO:0006508">
    <property type="term" value="P:proteolysis"/>
    <property type="evidence" value="ECO:0007669"/>
    <property type="project" value="InterPro"/>
</dbReference>
<dbReference type="InterPro" id="IPR005151">
    <property type="entry name" value="Tail-specific_protease"/>
</dbReference>
<dbReference type="Proteomes" id="UP001139000">
    <property type="component" value="Unassembled WGS sequence"/>
</dbReference>
<dbReference type="InterPro" id="IPR029045">
    <property type="entry name" value="ClpP/crotonase-like_dom_sf"/>
</dbReference>
<dbReference type="CDD" id="cd07563">
    <property type="entry name" value="Peptidase_S41_IRBP"/>
    <property type="match status" value="1"/>
</dbReference>
<evidence type="ECO:0000259" key="2">
    <source>
        <dbReference type="SMART" id="SM00245"/>
    </source>
</evidence>
<dbReference type="Gene3D" id="2.60.40.10">
    <property type="entry name" value="Immunoglobulins"/>
    <property type="match status" value="1"/>
</dbReference>
<dbReference type="SMART" id="SM00245">
    <property type="entry name" value="TSPc"/>
    <property type="match status" value="1"/>
</dbReference>
<evidence type="ECO:0000313" key="4">
    <source>
        <dbReference type="Proteomes" id="UP001139000"/>
    </source>
</evidence>
<dbReference type="RefSeq" id="WP_234656699.1">
    <property type="nucleotide sequence ID" value="NZ_CP094997.1"/>
</dbReference>
<feature type="signal peptide" evidence="1">
    <location>
        <begin position="1"/>
        <end position="22"/>
    </location>
</feature>
<accession>A0A9X1PRM5</accession>
<organism evidence="3 4">
    <name type="scientific">Dyadobacter chenwenxiniae</name>
    <dbReference type="NCBI Taxonomy" id="2906456"/>
    <lineage>
        <taxon>Bacteria</taxon>
        <taxon>Pseudomonadati</taxon>
        <taxon>Bacteroidota</taxon>
        <taxon>Cytophagia</taxon>
        <taxon>Cytophagales</taxon>
        <taxon>Spirosomataceae</taxon>
        <taxon>Dyadobacter</taxon>
    </lineage>
</organism>
<dbReference type="GO" id="GO:0008236">
    <property type="term" value="F:serine-type peptidase activity"/>
    <property type="evidence" value="ECO:0007669"/>
    <property type="project" value="InterPro"/>
</dbReference>
<comment type="caution">
    <text evidence="3">The sequence shown here is derived from an EMBL/GenBank/DDBJ whole genome shotgun (WGS) entry which is preliminary data.</text>
</comment>
<dbReference type="InterPro" id="IPR013783">
    <property type="entry name" value="Ig-like_fold"/>
</dbReference>
<sequence length="445" mass="49268">MKTDKTPLILILSLIMCLPLSAQQKPSEPNQVLTDQIKGDLISQLAGALRTKYVFEGKADTIANVIVSKFESGAYNNILQGTELASAVTADLLLLSGDKHLRLRYSEKVIPETADNDPMKIPTDQKLAYATELKNSNYGIGKIEVLAGNVGLISFNFFCAPEFSGDTYASAMNYLAHTDALIIDLRKCRGSASIDATPFLSSYLFETPVHLYDLWWRQDSRTMQVWTYAHVPGTKYVKKPVYVLTSFATFSGAEQLAYDLQALKRAKIVGAATSGGANPGGDIRLTDHFSAFMPIGRPINPLTKTNWEGKGVMPDVAVAPARALSTAHGIVLSELEKQTTDDSRQQQIKKIRQNLEQSTMPLKMVNFHLDGYQSAREVFVVGSFNDWTPKANPMRRTNNGWELQTEADSGKTVYQFIIDGKWIFDPKNPRQAFDGLNSGSLREIQ</sequence>
<evidence type="ECO:0000256" key="1">
    <source>
        <dbReference type="SAM" id="SignalP"/>
    </source>
</evidence>
<dbReference type="SUPFAM" id="SSF52096">
    <property type="entry name" value="ClpP/crotonase"/>
    <property type="match status" value="1"/>
</dbReference>
<dbReference type="InterPro" id="IPR014756">
    <property type="entry name" value="Ig_E-set"/>
</dbReference>
<dbReference type="Pfam" id="PF16561">
    <property type="entry name" value="AMPK1_CBM"/>
    <property type="match status" value="1"/>
</dbReference>
<dbReference type="Pfam" id="PF03572">
    <property type="entry name" value="Peptidase_S41"/>
    <property type="match status" value="1"/>
</dbReference>
<keyword evidence="4" id="KW-1185">Reference proteome</keyword>
<keyword evidence="1" id="KW-0732">Signal</keyword>
<dbReference type="Gene3D" id="3.90.226.10">
    <property type="entry name" value="2-enoyl-CoA Hydratase, Chain A, domain 1"/>
    <property type="match status" value="1"/>
</dbReference>
<gene>
    <name evidence="3" type="ORF">LXM26_19815</name>
</gene>
<reference evidence="3" key="1">
    <citation type="submission" date="2021-12" db="EMBL/GenBank/DDBJ databases">
        <title>Novel species in genus Dyadobacter.</title>
        <authorList>
            <person name="Ma C."/>
        </authorList>
    </citation>
    <scope>NUCLEOTIDE SEQUENCE</scope>
    <source>
        <strain evidence="3">LJ419</strain>
    </source>
</reference>
<protein>
    <submittedName>
        <fullName evidence="3">S41 family peptidase</fullName>
    </submittedName>
</protein>
<proteinExistence type="predicted"/>
<feature type="chain" id="PRO_5040739366" evidence="1">
    <location>
        <begin position="23"/>
        <end position="445"/>
    </location>
</feature>
<dbReference type="Gene3D" id="3.30.750.44">
    <property type="match status" value="1"/>
</dbReference>
<feature type="domain" description="Tail specific protease" evidence="2">
    <location>
        <begin position="126"/>
        <end position="319"/>
    </location>
</feature>
<dbReference type="SUPFAM" id="SSF81296">
    <property type="entry name" value="E set domains"/>
    <property type="match status" value="1"/>
</dbReference>
<dbReference type="Pfam" id="PF11918">
    <property type="entry name" value="Peptidase_S41_N"/>
    <property type="match status" value="1"/>
</dbReference>
<dbReference type="PANTHER" id="PTHR11261:SF3">
    <property type="entry name" value="RETINOL-BINDING PROTEIN 3"/>
    <property type="match status" value="1"/>
</dbReference>
<dbReference type="InterPro" id="IPR032640">
    <property type="entry name" value="AMPK1_CBM"/>
</dbReference>
<dbReference type="PANTHER" id="PTHR11261">
    <property type="entry name" value="INTERPHOTORECEPTOR RETINOID-BINDING PROTEIN"/>
    <property type="match status" value="1"/>
</dbReference>